<evidence type="ECO:0000313" key="3">
    <source>
        <dbReference type="Proteomes" id="UP001595617"/>
    </source>
</evidence>
<evidence type="ECO:0008006" key="4">
    <source>
        <dbReference type="Google" id="ProtNLM"/>
    </source>
</evidence>
<gene>
    <name evidence="2" type="ORF">ACFOOG_12510</name>
</gene>
<protein>
    <recommendedName>
        <fullName evidence="4">Class IIb bacteriocin, lactobin A/cerein 7B family</fullName>
    </recommendedName>
</protein>
<reference evidence="3" key="1">
    <citation type="journal article" date="2019" name="Int. J. Syst. Evol. Microbiol.">
        <title>The Global Catalogue of Microorganisms (GCM) 10K type strain sequencing project: providing services to taxonomists for standard genome sequencing and annotation.</title>
        <authorList>
            <consortium name="The Broad Institute Genomics Platform"/>
            <consortium name="The Broad Institute Genome Sequencing Center for Infectious Disease"/>
            <person name="Wu L."/>
            <person name="Ma J."/>
        </authorList>
    </citation>
    <scope>NUCLEOTIDE SEQUENCE [LARGE SCALE GENOMIC DNA]</scope>
    <source>
        <strain evidence="3">IBRC 10765</strain>
    </source>
</reference>
<dbReference type="EMBL" id="JBHRYR010000003">
    <property type="protein sequence ID" value="MFC3853657.1"/>
    <property type="molecule type" value="Genomic_DNA"/>
</dbReference>
<accession>A0ABV8A2S3</accession>
<keyword evidence="3" id="KW-1185">Reference proteome</keyword>
<name>A0ABV8A2S3_9GAMM</name>
<proteinExistence type="predicted"/>
<evidence type="ECO:0000313" key="2">
    <source>
        <dbReference type="EMBL" id="MFC3853657.1"/>
    </source>
</evidence>
<evidence type="ECO:0000256" key="1">
    <source>
        <dbReference type="SAM" id="MobiDB-lite"/>
    </source>
</evidence>
<dbReference type="Proteomes" id="UP001595617">
    <property type="component" value="Unassembled WGS sequence"/>
</dbReference>
<comment type="caution">
    <text evidence="2">The sequence shown here is derived from an EMBL/GenBank/DDBJ whole genome shotgun (WGS) entry which is preliminary data.</text>
</comment>
<dbReference type="RefSeq" id="WP_380697021.1">
    <property type="nucleotide sequence ID" value="NZ_JBHRYR010000003.1"/>
</dbReference>
<sequence>MQTLNVQQVEQVNGGARAVGVFAVGYVVSKAVDAAVSYVKKDIEKSRRQIKEKRESQTPRQTRRGIRWR</sequence>
<feature type="region of interest" description="Disordered" evidence="1">
    <location>
        <begin position="47"/>
        <end position="69"/>
    </location>
</feature>
<organism evidence="2 3">
    <name type="scientific">Saccharospirillum mangrovi</name>
    <dbReference type="NCBI Taxonomy" id="2161747"/>
    <lineage>
        <taxon>Bacteria</taxon>
        <taxon>Pseudomonadati</taxon>
        <taxon>Pseudomonadota</taxon>
        <taxon>Gammaproteobacteria</taxon>
        <taxon>Oceanospirillales</taxon>
        <taxon>Saccharospirillaceae</taxon>
        <taxon>Saccharospirillum</taxon>
    </lineage>
</organism>
<feature type="compositionally biased region" description="Basic and acidic residues" evidence="1">
    <location>
        <begin position="47"/>
        <end position="57"/>
    </location>
</feature>